<dbReference type="OrthoDB" id="6262482at2759"/>
<dbReference type="AlphaFoldDB" id="A0A553RFC7"/>
<evidence type="ECO:0000313" key="3">
    <source>
        <dbReference type="EMBL" id="TRZ00882.1"/>
    </source>
</evidence>
<proteinExistence type="predicted"/>
<organism evidence="3 4">
    <name type="scientific">Danionella cerebrum</name>
    <dbReference type="NCBI Taxonomy" id="2873325"/>
    <lineage>
        <taxon>Eukaryota</taxon>
        <taxon>Metazoa</taxon>
        <taxon>Chordata</taxon>
        <taxon>Craniata</taxon>
        <taxon>Vertebrata</taxon>
        <taxon>Euteleostomi</taxon>
        <taxon>Actinopterygii</taxon>
        <taxon>Neopterygii</taxon>
        <taxon>Teleostei</taxon>
        <taxon>Ostariophysi</taxon>
        <taxon>Cypriniformes</taxon>
        <taxon>Danionidae</taxon>
        <taxon>Danioninae</taxon>
        <taxon>Danionella</taxon>
    </lineage>
</organism>
<dbReference type="PANTHER" id="PTHR11339">
    <property type="entry name" value="EXTRACELLULAR MATRIX GLYCOPROTEIN RELATED"/>
    <property type="match status" value="1"/>
</dbReference>
<dbReference type="SMART" id="SM00832">
    <property type="entry name" value="C8"/>
    <property type="match status" value="1"/>
</dbReference>
<reference evidence="3 4" key="1">
    <citation type="journal article" date="2019" name="Sci. Data">
        <title>Hybrid genome assembly and annotation of Danionella translucida.</title>
        <authorList>
            <person name="Kadobianskyi M."/>
            <person name="Schulze L."/>
            <person name="Schuelke M."/>
            <person name="Judkewitz B."/>
        </authorList>
    </citation>
    <scope>NUCLEOTIDE SEQUENCE [LARGE SCALE GENOMIC DNA]</scope>
    <source>
        <strain evidence="3 4">Bolton</strain>
    </source>
</reference>
<protein>
    <recommendedName>
        <fullName evidence="2">VWF/SSPO/Zonadhesin-like cysteine-rich domain-containing protein</fullName>
    </recommendedName>
</protein>
<feature type="non-terminal residue" evidence="3">
    <location>
        <position position="173"/>
    </location>
</feature>
<dbReference type="EMBL" id="SRMA01024220">
    <property type="protein sequence ID" value="TRZ00882.1"/>
    <property type="molecule type" value="Genomic_DNA"/>
</dbReference>
<dbReference type="STRING" id="623744.A0A553RFC7"/>
<dbReference type="InterPro" id="IPR014853">
    <property type="entry name" value="VWF/SSPO/ZAN-like_Cys-rich_dom"/>
</dbReference>
<gene>
    <name evidence="3" type="ORF">DNTS_015616</name>
</gene>
<evidence type="ECO:0000256" key="1">
    <source>
        <dbReference type="ARBA" id="ARBA00023157"/>
    </source>
</evidence>
<sequence length="173" mass="18532">VTVGGVLTPVPIRIEGVTVTQIGAILHQLRSEQHGFTLTFTPHSNEFMLNMDIGMSANTSGLCGSCSDESTALVLSDGNVTGDPSLYLDAWTIGQCVKLQEVDPCASNMTNACDVLNSELFSRCHALVPPHDYIQICLSVSCQPDAVCDLVSAYSSVCRQQGVCVDWRMSSLC</sequence>
<dbReference type="InterPro" id="IPR050780">
    <property type="entry name" value="Mucin_vWF_Thrombospondin_sf"/>
</dbReference>
<evidence type="ECO:0000259" key="2">
    <source>
        <dbReference type="SMART" id="SM00832"/>
    </source>
</evidence>
<dbReference type="Pfam" id="PF08742">
    <property type="entry name" value="C8"/>
    <property type="match status" value="1"/>
</dbReference>
<accession>A0A553RFC7</accession>
<comment type="caution">
    <text evidence="3">The sequence shown here is derived from an EMBL/GenBank/DDBJ whole genome shotgun (WGS) entry which is preliminary data.</text>
</comment>
<keyword evidence="4" id="KW-1185">Reference proteome</keyword>
<dbReference type="PANTHER" id="PTHR11339:SF402">
    <property type="entry name" value="VWFD DOMAIN-CONTAINING PROTEIN"/>
    <property type="match status" value="1"/>
</dbReference>
<feature type="domain" description="VWF/SSPO/Zonadhesin-like cysteine-rich" evidence="2">
    <location>
        <begin position="106"/>
        <end position="173"/>
    </location>
</feature>
<feature type="non-terminal residue" evidence="3">
    <location>
        <position position="1"/>
    </location>
</feature>
<evidence type="ECO:0000313" key="4">
    <source>
        <dbReference type="Proteomes" id="UP000316079"/>
    </source>
</evidence>
<keyword evidence="1" id="KW-1015">Disulfide bond</keyword>
<dbReference type="Proteomes" id="UP000316079">
    <property type="component" value="Unassembled WGS sequence"/>
</dbReference>
<name>A0A553RFC7_9TELE</name>